<dbReference type="SUPFAM" id="SSF55961">
    <property type="entry name" value="Bet v1-like"/>
    <property type="match status" value="1"/>
</dbReference>
<dbReference type="RefSeq" id="WP_189213370.1">
    <property type="nucleotide sequence ID" value="NZ_BMRB01000006.1"/>
</dbReference>
<dbReference type="Gene3D" id="3.30.530.20">
    <property type="match status" value="1"/>
</dbReference>
<dbReference type="SUPFAM" id="SSF46785">
    <property type="entry name" value="Winged helix' DNA-binding domain"/>
    <property type="match status" value="1"/>
</dbReference>
<evidence type="ECO:0000256" key="1">
    <source>
        <dbReference type="ARBA" id="ARBA00006817"/>
    </source>
</evidence>
<evidence type="ECO:0000259" key="2">
    <source>
        <dbReference type="PROSITE" id="PS50987"/>
    </source>
</evidence>
<reference evidence="3" key="1">
    <citation type="journal article" date="2014" name="Int. J. Syst. Evol. Microbiol.">
        <title>Complete genome sequence of Corynebacterium casei LMG S-19264T (=DSM 44701T), isolated from a smear-ripened cheese.</title>
        <authorList>
            <consortium name="US DOE Joint Genome Institute (JGI-PGF)"/>
            <person name="Walter F."/>
            <person name="Albersmeier A."/>
            <person name="Kalinowski J."/>
            <person name="Ruckert C."/>
        </authorList>
    </citation>
    <scope>NUCLEOTIDE SEQUENCE</scope>
    <source>
        <strain evidence="3">JCM 3276</strain>
    </source>
</reference>
<sequence length="250" mass="28191">MDEVFKALADPTRRGLLDELFREDGQTLSALEARVPMTRFGVMKHLKLLEEAGLVVTRRRGREKVHYLNPIPIRLIHDRWVSKYAEPWAAGLTGLKESLERTMERVFEIYIRTTPERLWEAITTSDIRAKYQFGVRITEDWSPGARIEMSHPGAGLLGEGEVISADPPAQLVHTLRALWSDEVKSEGTSKVTWDIGQVEDSCRLTVTHSELREGANDELYGGWPMILSGLKTWLETGETLTTPGSLMYGG</sequence>
<dbReference type="PROSITE" id="PS50987">
    <property type="entry name" value="HTH_ARSR_2"/>
    <property type="match status" value="1"/>
</dbReference>
<dbReference type="Pfam" id="PF12840">
    <property type="entry name" value="HTH_20"/>
    <property type="match status" value="1"/>
</dbReference>
<evidence type="ECO:0000313" key="3">
    <source>
        <dbReference type="EMBL" id="GGS51768.1"/>
    </source>
</evidence>
<organism evidence="3 4">
    <name type="scientific">Actinokineospora fastidiosa</name>
    <dbReference type="NCBI Taxonomy" id="1816"/>
    <lineage>
        <taxon>Bacteria</taxon>
        <taxon>Bacillati</taxon>
        <taxon>Actinomycetota</taxon>
        <taxon>Actinomycetes</taxon>
        <taxon>Pseudonocardiales</taxon>
        <taxon>Pseudonocardiaceae</taxon>
        <taxon>Actinokineospora</taxon>
    </lineage>
</organism>
<dbReference type="SMART" id="SM00418">
    <property type="entry name" value="HTH_ARSR"/>
    <property type="match status" value="1"/>
</dbReference>
<proteinExistence type="inferred from homology"/>
<dbReference type="CDD" id="cd00090">
    <property type="entry name" value="HTH_ARSR"/>
    <property type="match status" value="1"/>
</dbReference>
<evidence type="ECO:0000313" key="4">
    <source>
        <dbReference type="Proteomes" id="UP000660680"/>
    </source>
</evidence>
<dbReference type="PRINTS" id="PR00778">
    <property type="entry name" value="HTHARSR"/>
</dbReference>
<keyword evidence="4" id="KW-1185">Reference proteome</keyword>
<dbReference type="Proteomes" id="UP000660680">
    <property type="component" value="Unassembled WGS sequence"/>
</dbReference>
<dbReference type="InterPro" id="IPR036390">
    <property type="entry name" value="WH_DNA-bd_sf"/>
</dbReference>
<dbReference type="NCBIfam" id="NF033788">
    <property type="entry name" value="HTH_metalloreg"/>
    <property type="match status" value="1"/>
</dbReference>
<protein>
    <submittedName>
        <fullName evidence="3">Transcriptional regulator, ArsR family protein</fullName>
    </submittedName>
</protein>
<feature type="domain" description="HTH arsR-type" evidence="2">
    <location>
        <begin position="1"/>
        <end position="88"/>
    </location>
</feature>
<dbReference type="InterPro" id="IPR036388">
    <property type="entry name" value="WH-like_DNA-bd_sf"/>
</dbReference>
<dbReference type="PANTHER" id="PTHR38600:SF1">
    <property type="entry name" value="TRANSCRIPTIONAL REGULATORY PROTEIN"/>
    <property type="match status" value="1"/>
</dbReference>
<dbReference type="PANTHER" id="PTHR38600">
    <property type="entry name" value="TRANSCRIPTIONAL REGULATORY PROTEIN"/>
    <property type="match status" value="1"/>
</dbReference>
<dbReference type="Gene3D" id="1.10.10.10">
    <property type="entry name" value="Winged helix-like DNA-binding domain superfamily/Winged helix DNA-binding domain"/>
    <property type="match status" value="1"/>
</dbReference>
<gene>
    <name evidence="3" type="ORF">GCM10010171_53530</name>
</gene>
<dbReference type="Pfam" id="PF08327">
    <property type="entry name" value="AHSA1"/>
    <property type="match status" value="1"/>
</dbReference>
<comment type="caution">
    <text evidence="3">The sequence shown here is derived from an EMBL/GenBank/DDBJ whole genome shotgun (WGS) entry which is preliminary data.</text>
</comment>
<accession>A0A918GR47</accession>
<dbReference type="InterPro" id="IPR011991">
    <property type="entry name" value="ArsR-like_HTH"/>
</dbReference>
<dbReference type="CDD" id="cd08893">
    <property type="entry name" value="SRPBCC_CalC_Aha1-like_GntR-HTH"/>
    <property type="match status" value="1"/>
</dbReference>
<dbReference type="InterPro" id="IPR013538">
    <property type="entry name" value="ASHA1/2-like_C"/>
</dbReference>
<name>A0A918GR47_9PSEU</name>
<dbReference type="AlphaFoldDB" id="A0A918GR47"/>
<reference evidence="3" key="2">
    <citation type="submission" date="2020-09" db="EMBL/GenBank/DDBJ databases">
        <authorList>
            <person name="Sun Q."/>
            <person name="Ohkuma M."/>
        </authorList>
    </citation>
    <scope>NUCLEOTIDE SEQUENCE</scope>
    <source>
        <strain evidence="3">JCM 3276</strain>
    </source>
</reference>
<dbReference type="InterPro" id="IPR001845">
    <property type="entry name" value="HTH_ArsR_DNA-bd_dom"/>
</dbReference>
<dbReference type="GO" id="GO:0003700">
    <property type="term" value="F:DNA-binding transcription factor activity"/>
    <property type="evidence" value="ECO:0007669"/>
    <property type="project" value="InterPro"/>
</dbReference>
<dbReference type="EMBL" id="BMRB01000006">
    <property type="protein sequence ID" value="GGS51768.1"/>
    <property type="molecule type" value="Genomic_DNA"/>
</dbReference>
<dbReference type="InterPro" id="IPR023393">
    <property type="entry name" value="START-like_dom_sf"/>
</dbReference>
<comment type="similarity">
    <text evidence="1">Belongs to the AHA1 family.</text>
</comment>